<keyword evidence="7" id="KW-1185">Reference proteome</keyword>
<dbReference type="Pfam" id="PF22972">
    <property type="entry name" value="EVH1_PP4R3"/>
    <property type="match status" value="1"/>
</dbReference>
<name>A0AAE9WAH4_9SCHI</name>
<reference evidence="6 7" key="1">
    <citation type="journal article" date="2023" name="G3 (Bethesda)">
        <title>A high-quality reference genome for the fission yeast Schizosaccharomyces osmophilus.</title>
        <authorList>
            <person name="Jia G.S."/>
            <person name="Zhang W.C."/>
            <person name="Liang Y."/>
            <person name="Liu X.H."/>
            <person name="Rhind N."/>
            <person name="Pidoux A."/>
            <person name="Brysch-Herzberg M."/>
            <person name="Du L.L."/>
        </authorList>
    </citation>
    <scope>NUCLEOTIDE SEQUENCE [LARGE SCALE GENOMIC DNA]</scope>
    <source>
        <strain evidence="6 7">CBS 15793</strain>
    </source>
</reference>
<comment type="subcellular location">
    <subcellularLocation>
        <location evidence="1">Nucleus</location>
    </subcellularLocation>
</comment>
<feature type="region of interest" description="Disordered" evidence="3">
    <location>
        <begin position="775"/>
        <end position="822"/>
    </location>
</feature>
<feature type="region of interest" description="Disordered" evidence="3">
    <location>
        <begin position="689"/>
        <end position="759"/>
    </location>
</feature>
<feature type="compositionally biased region" description="Polar residues" evidence="3">
    <location>
        <begin position="747"/>
        <end position="759"/>
    </location>
</feature>
<evidence type="ECO:0000259" key="5">
    <source>
        <dbReference type="Pfam" id="PF22972"/>
    </source>
</evidence>
<evidence type="ECO:0000256" key="1">
    <source>
        <dbReference type="ARBA" id="ARBA00004123"/>
    </source>
</evidence>
<dbReference type="KEGG" id="som:SOMG_01462"/>
<evidence type="ECO:0000313" key="6">
    <source>
        <dbReference type="EMBL" id="WBW72600.1"/>
    </source>
</evidence>
<dbReference type="RefSeq" id="XP_056036843.1">
    <property type="nucleotide sequence ID" value="XM_056180255.1"/>
</dbReference>
<dbReference type="Pfam" id="PF04802">
    <property type="entry name" value="PP4R3"/>
    <property type="match status" value="1"/>
</dbReference>
<dbReference type="GO" id="GO:0005654">
    <property type="term" value="C:nucleoplasm"/>
    <property type="evidence" value="ECO:0007669"/>
    <property type="project" value="TreeGrafter"/>
</dbReference>
<sequence>MGFKKGNGELEKDYFENMNEDELEGAITSALQHVEVPPIPRRVKVYEMENDNWADCGTGYCNGLIEDSLAYFVVYSESDNETILLKTQIVAEDIYTRQEETLIVWQELNGTDLALSFQESIGCIDMWMFLTNVQKAICSVTGNFSNDDILTDDGTAHEKYFQSVSLPSPELSNLPEIEETVFGFMNSVQTRDHLVRYLSNEDYVARLIELFPLCEDLENTDDLHRLCSIIKCFVQLNDAPLLESLVSNDEKLMTIAGILEYDPEFPNIKANHREYLTDTSKFKQVVPIREPRILSKIHQTFKLQYIRDVIVSRIVDEPSFSVLNSFIFFNQADIIQYLQTNKCFLLELFSIYTNDAHDDEKKQEGIFFIQQVCNIAKSLQFQSCSALFVTFVKYNLLQALEYAMSSPKNKVRNAGSDVLVSIIDQDPAIIWQKFDQDRKDDSTSSSSARISQHSLLSTLINILHKETNPGVLAQIAEAFRILLSLPGNYAFSNPYRNADGASRSKADSIVGLNFIDNFYDNSFAYLADPLLKLTKPEDVSETKLDLYVLLCELFSYFFKIHEQWTRQLGTYKVIASKIAFLLTSNKKYVVLSALRFFRSCLAARQADMSSIMLEHDIFGKILELMIQVKFERGLLNSATLEFFEYIRSDGSEAILNHLNKQYHAQLESLSDFSTFSELLQLVDNLSSGSESFKSVSTHDPTDLDFENTRKNENGETLPPEKPSARKVNTVKSSDDKDDTENKLDVPNFSNDSPDSSRQSILEDRYFLESAMLNTESNNTSEVSLNRLQNSKRKSELNLENIGEDEESPKKRVAYENENIEGS</sequence>
<dbReference type="Proteomes" id="UP001212411">
    <property type="component" value="Chromosome 1"/>
</dbReference>
<keyword evidence="2" id="KW-0539">Nucleus</keyword>
<dbReference type="PANTHER" id="PTHR23318:SF0">
    <property type="entry name" value="SERINE_THREONINE-PROTEIN PHOSPHATASE 4 REGULATORY SUBUNIT 3"/>
    <property type="match status" value="1"/>
</dbReference>
<gene>
    <name evidence="6" type="primary">psy2</name>
    <name evidence="6" type="ORF">SOMG_01462</name>
</gene>
<dbReference type="GO" id="GO:0030289">
    <property type="term" value="C:protein phosphatase 4 complex"/>
    <property type="evidence" value="ECO:0007669"/>
    <property type="project" value="TreeGrafter"/>
</dbReference>
<dbReference type="InterPro" id="IPR055236">
    <property type="entry name" value="EVH1_PP4R3"/>
</dbReference>
<evidence type="ECO:0000313" key="7">
    <source>
        <dbReference type="Proteomes" id="UP001212411"/>
    </source>
</evidence>
<dbReference type="GO" id="GO:0072542">
    <property type="term" value="F:protein phosphatase activator activity"/>
    <property type="evidence" value="ECO:0007669"/>
    <property type="project" value="TreeGrafter"/>
</dbReference>
<dbReference type="Gene3D" id="2.30.29.30">
    <property type="entry name" value="Pleckstrin-homology domain (PH domain)/Phosphotyrosine-binding domain (PTB)"/>
    <property type="match status" value="1"/>
</dbReference>
<dbReference type="SUPFAM" id="SSF48371">
    <property type="entry name" value="ARM repeat"/>
    <property type="match status" value="1"/>
</dbReference>
<evidence type="ECO:0000256" key="2">
    <source>
        <dbReference type="ARBA" id="ARBA00023242"/>
    </source>
</evidence>
<dbReference type="EMBL" id="CP115611">
    <property type="protein sequence ID" value="WBW72600.1"/>
    <property type="molecule type" value="Genomic_DNA"/>
</dbReference>
<evidence type="ECO:0000256" key="3">
    <source>
        <dbReference type="SAM" id="MobiDB-lite"/>
    </source>
</evidence>
<feature type="compositionally biased region" description="Polar residues" evidence="3">
    <location>
        <begin position="775"/>
        <end position="788"/>
    </location>
</feature>
<protein>
    <submittedName>
        <fullName evidence="6">Serine/threonine protein phosphatase PP4 regulatory subunit 3 Psy2</fullName>
    </submittedName>
</protein>
<feature type="domain" description="PP4R3 EVH1-like" evidence="5">
    <location>
        <begin position="41"/>
        <end position="138"/>
    </location>
</feature>
<dbReference type="InterPro" id="IPR011993">
    <property type="entry name" value="PH-like_dom_sf"/>
</dbReference>
<dbReference type="AlphaFoldDB" id="A0AAE9WAH4"/>
<feature type="domain" description="Serine/threonine-protein phosphatase 4 regulatory subunit 3-like central" evidence="4">
    <location>
        <begin position="176"/>
        <end position="682"/>
    </location>
</feature>
<organism evidence="6 7">
    <name type="scientific">Schizosaccharomyces osmophilus</name>
    <dbReference type="NCBI Taxonomy" id="2545709"/>
    <lineage>
        <taxon>Eukaryota</taxon>
        <taxon>Fungi</taxon>
        <taxon>Dikarya</taxon>
        <taxon>Ascomycota</taxon>
        <taxon>Taphrinomycotina</taxon>
        <taxon>Schizosaccharomycetes</taxon>
        <taxon>Schizosaccharomycetales</taxon>
        <taxon>Schizosaccharomycetaceae</taxon>
        <taxon>Schizosaccharomyces</taxon>
    </lineage>
</organism>
<proteinExistence type="predicted"/>
<feature type="compositionally biased region" description="Polar residues" evidence="3">
    <location>
        <begin position="689"/>
        <end position="698"/>
    </location>
</feature>
<dbReference type="InterPro" id="IPR016024">
    <property type="entry name" value="ARM-type_fold"/>
</dbReference>
<dbReference type="InterPro" id="IPR051137">
    <property type="entry name" value="PP4R3-like"/>
</dbReference>
<dbReference type="GeneID" id="80874944"/>
<evidence type="ECO:0000259" key="4">
    <source>
        <dbReference type="Pfam" id="PF04802"/>
    </source>
</evidence>
<dbReference type="InterPro" id="IPR006887">
    <property type="entry name" value="P4R3-like_central_dom"/>
</dbReference>
<accession>A0AAE9WAH4</accession>
<dbReference type="PANTHER" id="PTHR23318">
    <property type="entry name" value="ATP SYNTHASE GAMMA-RELATED"/>
    <property type="match status" value="1"/>
</dbReference>
<dbReference type="GO" id="GO:0006974">
    <property type="term" value="P:DNA damage response"/>
    <property type="evidence" value="ECO:0007669"/>
    <property type="project" value="TreeGrafter"/>
</dbReference>